<keyword evidence="2" id="KW-1185">Reference proteome</keyword>
<gene>
    <name evidence="1" type="ORF">QAD02_019905</name>
</gene>
<dbReference type="Proteomes" id="UP001239111">
    <property type="component" value="Chromosome 1"/>
</dbReference>
<evidence type="ECO:0000313" key="1">
    <source>
        <dbReference type="EMBL" id="KAJ8684113.1"/>
    </source>
</evidence>
<organism evidence="1 2">
    <name type="scientific">Eretmocerus hayati</name>
    <dbReference type="NCBI Taxonomy" id="131215"/>
    <lineage>
        <taxon>Eukaryota</taxon>
        <taxon>Metazoa</taxon>
        <taxon>Ecdysozoa</taxon>
        <taxon>Arthropoda</taxon>
        <taxon>Hexapoda</taxon>
        <taxon>Insecta</taxon>
        <taxon>Pterygota</taxon>
        <taxon>Neoptera</taxon>
        <taxon>Endopterygota</taxon>
        <taxon>Hymenoptera</taxon>
        <taxon>Apocrita</taxon>
        <taxon>Proctotrupomorpha</taxon>
        <taxon>Chalcidoidea</taxon>
        <taxon>Aphelinidae</taxon>
        <taxon>Aphelininae</taxon>
        <taxon>Eretmocerus</taxon>
    </lineage>
</organism>
<sequence>MYGSGEQTSYSGYEHSWKKTLREIGKQIRKLLGQIGPAKYRRRRAGYTRFLTDEERQIRLRQSSLFYVLAFIIAASYFIYNLFANIRDSLEKNTYASSQVLLEKLKGWRESSTICPPGLHSLMHLDRVFIDREPDGIEVLRQWHSEKRYRVLNGTTGDQVYLALEESSECARCCLGKCHPWNMHIMDHNQHEVLRISRALRCDSCCFPCCMQEVTVRSNGELLGSVTQNWNIWRPSFTVRDADDVPVLLVKGPICLCCAGEVDFLIKSIDKQHSVGVITKKWSGLAREFFKDGNSFGVCFPVDLDVKIKAVLIGACFLIDFVYFEEQSNMRRLSKPRRLSY</sequence>
<comment type="caution">
    <text evidence="1">The sequence shown here is derived from an EMBL/GenBank/DDBJ whole genome shotgun (WGS) entry which is preliminary data.</text>
</comment>
<evidence type="ECO:0000313" key="2">
    <source>
        <dbReference type="Proteomes" id="UP001239111"/>
    </source>
</evidence>
<reference evidence="1" key="1">
    <citation type="submission" date="2023-04" db="EMBL/GenBank/DDBJ databases">
        <title>A chromosome-level genome assembly of the parasitoid wasp Eretmocerus hayati.</title>
        <authorList>
            <person name="Zhong Y."/>
            <person name="Liu S."/>
            <person name="Liu Y."/>
        </authorList>
    </citation>
    <scope>NUCLEOTIDE SEQUENCE</scope>
    <source>
        <strain evidence="1">ZJU_SS_LIU_2023</strain>
    </source>
</reference>
<dbReference type="EMBL" id="CM056741">
    <property type="protein sequence ID" value="KAJ8684113.1"/>
    <property type="molecule type" value="Genomic_DNA"/>
</dbReference>
<accession>A0ACC2PKW9</accession>
<name>A0ACC2PKW9_9HYME</name>
<protein>
    <submittedName>
        <fullName evidence="1">Uncharacterized protein</fullName>
    </submittedName>
</protein>
<proteinExistence type="predicted"/>